<accession>X1RF42</accession>
<reference evidence="2" key="1">
    <citation type="journal article" date="2014" name="Front. Microbiol.">
        <title>High frequency of phylogenetically diverse reductive dehalogenase-homologous genes in deep subseafloor sedimentary metagenomes.</title>
        <authorList>
            <person name="Kawai M."/>
            <person name="Futagami T."/>
            <person name="Toyoda A."/>
            <person name="Takaki Y."/>
            <person name="Nishi S."/>
            <person name="Hori S."/>
            <person name="Arai W."/>
            <person name="Tsubouchi T."/>
            <person name="Morono Y."/>
            <person name="Uchiyama I."/>
            <person name="Ito T."/>
            <person name="Fujiyama A."/>
            <person name="Inagaki F."/>
            <person name="Takami H."/>
        </authorList>
    </citation>
    <scope>NUCLEOTIDE SEQUENCE</scope>
    <source>
        <strain evidence="2">Expedition CK06-06</strain>
    </source>
</reference>
<name>X1RF42_9ZZZZ</name>
<sequence length="59" mass="6294">MGGAFDKRQAALGSEPKRKGKLRLPEGSAALSLWVGSPGIKKETCGWLRLFKGVIPGEL</sequence>
<gene>
    <name evidence="2" type="ORF">S12H4_10204</name>
</gene>
<evidence type="ECO:0000256" key="1">
    <source>
        <dbReference type="SAM" id="MobiDB-lite"/>
    </source>
</evidence>
<proteinExistence type="predicted"/>
<feature type="region of interest" description="Disordered" evidence="1">
    <location>
        <begin position="1"/>
        <end position="21"/>
    </location>
</feature>
<protein>
    <submittedName>
        <fullName evidence="2">Uncharacterized protein</fullName>
    </submittedName>
</protein>
<evidence type="ECO:0000313" key="2">
    <source>
        <dbReference type="EMBL" id="GAI61770.1"/>
    </source>
</evidence>
<dbReference type="AlphaFoldDB" id="X1RF42"/>
<comment type="caution">
    <text evidence="2">The sequence shown here is derived from an EMBL/GenBank/DDBJ whole genome shotgun (WGS) entry which is preliminary data.</text>
</comment>
<organism evidence="2">
    <name type="scientific">marine sediment metagenome</name>
    <dbReference type="NCBI Taxonomy" id="412755"/>
    <lineage>
        <taxon>unclassified sequences</taxon>
        <taxon>metagenomes</taxon>
        <taxon>ecological metagenomes</taxon>
    </lineage>
</organism>
<dbReference type="EMBL" id="BARW01004313">
    <property type="protein sequence ID" value="GAI61770.1"/>
    <property type="molecule type" value="Genomic_DNA"/>
</dbReference>